<accession>A0A931GPX2</accession>
<dbReference type="PANTHER" id="PTHR21310">
    <property type="entry name" value="AMINOGLYCOSIDE PHOSPHOTRANSFERASE-RELATED-RELATED"/>
    <property type="match status" value="1"/>
</dbReference>
<protein>
    <submittedName>
        <fullName evidence="2">Aminoglycoside phosphotransferase (APT) family kinase protein</fullName>
    </submittedName>
</protein>
<name>A0A931GPX2_9ACTN</name>
<dbReference type="AlphaFoldDB" id="A0A931GPX2"/>
<comment type="caution">
    <text evidence="2">The sequence shown here is derived from an EMBL/GenBank/DDBJ whole genome shotgun (WGS) entry which is preliminary data.</text>
</comment>
<keyword evidence="3" id="KW-1185">Reference proteome</keyword>
<dbReference type="InterPro" id="IPR002575">
    <property type="entry name" value="Aminoglycoside_PTrfase"/>
</dbReference>
<dbReference type="EMBL" id="JADOUA010000001">
    <property type="protein sequence ID" value="MBG6087829.1"/>
    <property type="molecule type" value="Genomic_DNA"/>
</dbReference>
<dbReference type="Proteomes" id="UP000614047">
    <property type="component" value="Unassembled WGS sequence"/>
</dbReference>
<organism evidence="2 3">
    <name type="scientific">Actinomadura viridis</name>
    <dbReference type="NCBI Taxonomy" id="58110"/>
    <lineage>
        <taxon>Bacteria</taxon>
        <taxon>Bacillati</taxon>
        <taxon>Actinomycetota</taxon>
        <taxon>Actinomycetes</taxon>
        <taxon>Streptosporangiales</taxon>
        <taxon>Thermomonosporaceae</taxon>
        <taxon>Actinomadura</taxon>
    </lineage>
</organism>
<evidence type="ECO:0000259" key="1">
    <source>
        <dbReference type="Pfam" id="PF01636"/>
    </source>
</evidence>
<dbReference type="Pfam" id="PF01636">
    <property type="entry name" value="APH"/>
    <property type="match status" value="1"/>
</dbReference>
<reference evidence="2" key="1">
    <citation type="submission" date="2020-11" db="EMBL/GenBank/DDBJ databases">
        <title>Sequencing the genomes of 1000 actinobacteria strains.</title>
        <authorList>
            <person name="Klenk H.-P."/>
        </authorList>
    </citation>
    <scope>NUCLEOTIDE SEQUENCE</scope>
    <source>
        <strain evidence="2">DSM 43175</strain>
    </source>
</reference>
<proteinExistence type="predicted"/>
<dbReference type="RefSeq" id="WP_197010632.1">
    <property type="nucleotide sequence ID" value="NZ_BAABES010000008.1"/>
</dbReference>
<evidence type="ECO:0000313" key="3">
    <source>
        <dbReference type="Proteomes" id="UP000614047"/>
    </source>
</evidence>
<dbReference type="SUPFAM" id="SSF56112">
    <property type="entry name" value="Protein kinase-like (PK-like)"/>
    <property type="match status" value="1"/>
</dbReference>
<keyword evidence="2" id="KW-0808">Transferase</keyword>
<gene>
    <name evidence="2" type="ORF">IW256_001942</name>
</gene>
<keyword evidence="2" id="KW-0418">Kinase</keyword>
<dbReference type="GO" id="GO:0016301">
    <property type="term" value="F:kinase activity"/>
    <property type="evidence" value="ECO:0007669"/>
    <property type="project" value="UniProtKB-KW"/>
</dbReference>
<sequence length="348" mass="38742">MQAALDRFRLGRLVRAEPIAHGHFGQNLFLTSSTGEHVLRGNPYYAGQFEAEGFYTEALSQRTRTPVPWPYRIDTGTGIFGWSYVIMPRMTGLQLSDPQVRNGLNPAERTETARALGANLAEMHTLTRDHPGRYHPAVQAVVPLEPPDASVWSLPDPRHARPVAYGAWVAGRVRARLATARRHAPAATTPDDLAWAESLLGDGARAMAVPFQPCLVMEDYKEGNVVVTREDGRWAVGGVFDLAQSYFGDGEADLARTLCSYLDEDPGLARAFLGSYLAARPPRPLFARRAAAYLLLDRALLWEFFQRRGLRWWPESWTFRDWAGRYLSLMEPVLTEAHPAPPAPPATP</sequence>
<dbReference type="InterPro" id="IPR051678">
    <property type="entry name" value="AGP_Transferase"/>
</dbReference>
<dbReference type="InterPro" id="IPR011009">
    <property type="entry name" value="Kinase-like_dom_sf"/>
</dbReference>
<dbReference type="Gene3D" id="3.90.1200.10">
    <property type="match status" value="1"/>
</dbReference>
<feature type="domain" description="Aminoglycoside phosphotransferase" evidence="1">
    <location>
        <begin position="16"/>
        <end position="281"/>
    </location>
</feature>
<evidence type="ECO:0000313" key="2">
    <source>
        <dbReference type="EMBL" id="MBG6087829.1"/>
    </source>
</evidence>